<evidence type="ECO:0000256" key="9">
    <source>
        <dbReference type="ARBA" id="ARBA00023201"/>
    </source>
</evidence>
<keyword evidence="8 10" id="KW-0472">Membrane</keyword>
<evidence type="ECO:0000256" key="10">
    <source>
        <dbReference type="SAM" id="Phobius"/>
    </source>
</evidence>
<dbReference type="Proteomes" id="UP000051248">
    <property type="component" value="Unassembled WGS sequence"/>
</dbReference>
<keyword evidence="3" id="KW-1003">Cell membrane</keyword>
<dbReference type="EMBL" id="AZDZ01000022">
    <property type="protein sequence ID" value="KRK78628.1"/>
    <property type="molecule type" value="Genomic_DNA"/>
</dbReference>
<feature type="transmembrane region" description="Helical" evidence="10">
    <location>
        <begin position="153"/>
        <end position="172"/>
    </location>
</feature>
<accession>A0A0R1KD38</accession>
<proteinExistence type="predicted"/>
<dbReference type="GO" id="GO:0015386">
    <property type="term" value="F:potassium:proton antiporter activity"/>
    <property type="evidence" value="ECO:0007669"/>
    <property type="project" value="TreeGrafter"/>
</dbReference>
<evidence type="ECO:0000256" key="1">
    <source>
        <dbReference type="ARBA" id="ARBA00004651"/>
    </source>
</evidence>
<dbReference type="GO" id="GO:0051453">
    <property type="term" value="P:regulation of intracellular pH"/>
    <property type="evidence" value="ECO:0007669"/>
    <property type="project" value="TreeGrafter"/>
</dbReference>
<keyword evidence="7" id="KW-0406">Ion transport</keyword>
<feature type="transmembrane region" description="Helical" evidence="10">
    <location>
        <begin position="57"/>
        <end position="74"/>
    </location>
</feature>
<dbReference type="eggNOG" id="COG0025">
    <property type="taxonomic scope" value="Bacteria"/>
</dbReference>
<dbReference type="Gene3D" id="6.10.140.1330">
    <property type="match status" value="1"/>
</dbReference>
<dbReference type="GO" id="GO:0005886">
    <property type="term" value="C:plasma membrane"/>
    <property type="evidence" value="ECO:0007669"/>
    <property type="project" value="UniProtKB-SubCell"/>
</dbReference>
<dbReference type="PANTHER" id="PTHR10110">
    <property type="entry name" value="SODIUM/HYDROGEN EXCHANGER"/>
    <property type="match status" value="1"/>
</dbReference>
<evidence type="ECO:0000256" key="8">
    <source>
        <dbReference type="ARBA" id="ARBA00023136"/>
    </source>
</evidence>
<feature type="transmembrane region" description="Helical" evidence="10">
    <location>
        <begin position="31"/>
        <end position="51"/>
    </location>
</feature>
<keyword evidence="6" id="KW-0915">Sodium</keyword>
<gene>
    <name evidence="12" type="ORF">FD03_GL002404</name>
</gene>
<keyword evidence="5 10" id="KW-1133">Transmembrane helix</keyword>
<dbReference type="RefSeq" id="WP_025023938.1">
    <property type="nucleotide sequence ID" value="NZ_AZDZ01000022.1"/>
</dbReference>
<comment type="caution">
    <text evidence="12">The sequence shown here is derived from an EMBL/GenBank/DDBJ whole genome shotgun (WGS) entry which is preliminary data.</text>
</comment>
<protein>
    <submittedName>
        <fullName evidence="12">Na+ H+ antiporter</fullName>
    </submittedName>
</protein>
<evidence type="ECO:0000256" key="3">
    <source>
        <dbReference type="ARBA" id="ARBA00022475"/>
    </source>
</evidence>
<keyword evidence="9" id="KW-0739">Sodium transport</keyword>
<evidence type="ECO:0000259" key="11">
    <source>
        <dbReference type="Pfam" id="PF00999"/>
    </source>
</evidence>
<evidence type="ECO:0000256" key="7">
    <source>
        <dbReference type="ARBA" id="ARBA00023065"/>
    </source>
</evidence>
<dbReference type="AlphaFoldDB" id="A0A0R1KD38"/>
<evidence type="ECO:0000256" key="6">
    <source>
        <dbReference type="ARBA" id="ARBA00023053"/>
    </source>
</evidence>
<feature type="transmembrane region" description="Helical" evidence="10">
    <location>
        <begin position="86"/>
        <end position="105"/>
    </location>
</feature>
<name>A0A0R1KD38_9LACO</name>
<feature type="transmembrane region" description="Helical" evidence="10">
    <location>
        <begin position="6"/>
        <end position="24"/>
    </location>
</feature>
<evidence type="ECO:0000313" key="13">
    <source>
        <dbReference type="Proteomes" id="UP000051248"/>
    </source>
</evidence>
<organism evidence="12 13">
    <name type="scientific">Companilactobacillus nodensis DSM 19682 = JCM 14932 = NBRC 107160</name>
    <dbReference type="NCBI Taxonomy" id="1423775"/>
    <lineage>
        <taxon>Bacteria</taxon>
        <taxon>Bacillati</taxon>
        <taxon>Bacillota</taxon>
        <taxon>Bacilli</taxon>
        <taxon>Lactobacillales</taxon>
        <taxon>Lactobacillaceae</taxon>
        <taxon>Companilactobacillus</taxon>
    </lineage>
</organism>
<evidence type="ECO:0000313" key="12">
    <source>
        <dbReference type="EMBL" id="KRK78628.1"/>
    </source>
</evidence>
<dbReference type="STRING" id="1423775.FD03_GL002404"/>
<reference evidence="12 13" key="1">
    <citation type="journal article" date="2015" name="Genome Announc.">
        <title>Expanding the biotechnology potential of lactobacilli through comparative genomics of 213 strains and associated genera.</title>
        <authorList>
            <person name="Sun Z."/>
            <person name="Harris H.M."/>
            <person name="McCann A."/>
            <person name="Guo C."/>
            <person name="Argimon S."/>
            <person name="Zhang W."/>
            <person name="Yang X."/>
            <person name="Jeffery I.B."/>
            <person name="Cooney J.C."/>
            <person name="Kagawa T.F."/>
            <person name="Liu W."/>
            <person name="Song Y."/>
            <person name="Salvetti E."/>
            <person name="Wrobel A."/>
            <person name="Rasinkangas P."/>
            <person name="Parkhill J."/>
            <person name="Rea M.C."/>
            <person name="O'Sullivan O."/>
            <person name="Ritari J."/>
            <person name="Douillard F.P."/>
            <person name="Paul Ross R."/>
            <person name="Yang R."/>
            <person name="Briner A.E."/>
            <person name="Felis G.E."/>
            <person name="de Vos W.M."/>
            <person name="Barrangou R."/>
            <person name="Klaenhammer T.R."/>
            <person name="Caufield P.W."/>
            <person name="Cui Y."/>
            <person name="Zhang H."/>
            <person name="O'Toole P.W."/>
        </authorList>
    </citation>
    <scope>NUCLEOTIDE SEQUENCE [LARGE SCALE GENOMIC DNA]</scope>
    <source>
        <strain evidence="12 13">DSM 19682</strain>
    </source>
</reference>
<evidence type="ECO:0000256" key="4">
    <source>
        <dbReference type="ARBA" id="ARBA00022692"/>
    </source>
</evidence>
<keyword evidence="2" id="KW-0813">Transport</keyword>
<dbReference type="GO" id="GO:0098719">
    <property type="term" value="P:sodium ion import across plasma membrane"/>
    <property type="evidence" value="ECO:0007669"/>
    <property type="project" value="TreeGrafter"/>
</dbReference>
<dbReference type="GO" id="GO:0015385">
    <property type="term" value="F:sodium:proton antiporter activity"/>
    <property type="evidence" value="ECO:0007669"/>
    <property type="project" value="InterPro"/>
</dbReference>
<sequence>MAFFESSVVLLITVAISSFISNLVPKISGTYISLIMGIIVGLIPLTNQTVLSFNDEIFMLLIIAPLLFFEGQETKTYLVRRKIKNIVGTAVILAIISAIIGTIILHSVAGISLALALIIISISTPTDATAMGSVSDGLILPTRVNVVLKMESLFNDATGIVLLQAALIWYSTGHLALSQNISTFFISAIGGIVFGVVAAGLLILFSFLSLQLF</sequence>
<keyword evidence="4 10" id="KW-0812">Transmembrane</keyword>
<evidence type="ECO:0000256" key="5">
    <source>
        <dbReference type="ARBA" id="ARBA00022989"/>
    </source>
</evidence>
<dbReference type="Pfam" id="PF00999">
    <property type="entry name" value="Na_H_Exchanger"/>
    <property type="match status" value="1"/>
</dbReference>
<dbReference type="OrthoDB" id="9809206at2"/>
<dbReference type="PANTHER" id="PTHR10110:SF86">
    <property type="entry name" value="SODIUM_HYDROGEN EXCHANGER 7"/>
    <property type="match status" value="1"/>
</dbReference>
<dbReference type="InterPro" id="IPR018422">
    <property type="entry name" value="Cation/H_exchanger_CPA1"/>
</dbReference>
<comment type="subcellular location">
    <subcellularLocation>
        <location evidence="1">Cell membrane</location>
        <topology evidence="1">Multi-pass membrane protein</topology>
    </subcellularLocation>
</comment>
<feature type="transmembrane region" description="Helical" evidence="10">
    <location>
        <begin position="184"/>
        <end position="208"/>
    </location>
</feature>
<evidence type="ECO:0000256" key="2">
    <source>
        <dbReference type="ARBA" id="ARBA00022448"/>
    </source>
</evidence>
<feature type="domain" description="Cation/H+ exchanger transmembrane" evidence="11">
    <location>
        <begin position="20"/>
        <end position="206"/>
    </location>
</feature>
<dbReference type="PATRIC" id="fig|1423775.4.peg.2445"/>
<dbReference type="InterPro" id="IPR006153">
    <property type="entry name" value="Cation/H_exchanger_TM"/>
</dbReference>
<keyword evidence="13" id="KW-1185">Reference proteome</keyword>